<accession>A0ABW1SY25</accession>
<reference evidence="2" key="1">
    <citation type="journal article" date="2019" name="Int. J. Syst. Evol. Microbiol.">
        <title>The Global Catalogue of Microorganisms (GCM) 10K type strain sequencing project: providing services to taxonomists for standard genome sequencing and annotation.</title>
        <authorList>
            <consortium name="The Broad Institute Genomics Platform"/>
            <consortium name="The Broad Institute Genome Sequencing Center for Infectious Disease"/>
            <person name="Wu L."/>
            <person name="Ma J."/>
        </authorList>
    </citation>
    <scope>NUCLEOTIDE SEQUENCE [LARGE SCALE GENOMIC DNA]</scope>
    <source>
        <strain evidence="2">CGMCC 4.7317</strain>
    </source>
</reference>
<comment type="caution">
    <text evidence="1">The sequence shown here is derived from an EMBL/GenBank/DDBJ whole genome shotgun (WGS) entry which is preliminary data.</text>
</comment>
<dbReference type="Proteomes" id="UP001596138">
    <property type="component" value="Unassembled WGS sequence"/>
</dbReference>
<evidence type="ECO:0000313" key="2">
    <source>
        <dbReference type="Proteomes" id="UP001596138"/>
    </source>
</evidence>
<dbReference type="RefSeq" id="WP_386764012.1">
    <property type="nucleotide sequence ID" value="NZ_JBHSTI010000005.1"/>
</dbReference>
<keyword evidence="2" id="KW-1185">Reference proteome</keyword>
<evidence type="ECO:0000313" key="1">
    <source>
        <dbReference type="EMBL" id="MFC6236964.1"/>
    </source>
</evidence>
<dbReference type="SUPFAM" id="SSF53822">
    <property type="entry name" value="Periplasmic binding protein-like I"/>
    <property type="match status" value="1"/>
</dbReference>
<sequence>MIDLGVKYTGGTAGAADTSLSPVKIGFVNQQGGTPAFPEYEAATEAAVQFANEKLGGVAGHPIELVKCVLQTEEDGQKCGAQLLADPEVKIAILGTSVVGNATFYKTVNGKFPVLVSAAGGVADSTTPHVYELDGGSAAILQAFAATAKAKGAKTAAIVSTGNAGGKYVAGQVLDPGMKAAGITPKVAYVSDTATAPEYTSAMQAAGAASSDVVVLIASGADMCVNFYNALAEVGSTAPVLTAYGCYGDPVPDATGGGPVGWTFFGLNENQRAATSPEASLYRAVMQETGKGEFTNVAAAPMAFADVFAIAQMANKLGVDGLSGSAYEAAIKELTAPLFLVPGNIKCGSYPDPAQLGLCGDSAAVSIYNGSEWEISEPFKAVTLK</sequence>
<dbReference type="InterPro" id="IPR028082">
    <property type="entry name" value="Peripla_BP_I"/>
</dbReference>
<name>A0ABW1SY25_9ACTN</name>
<evidence type="ECO:0008006" key="3">
    <source>
        <dbReference type="Google" id="ProtNLM"/>
    </source>
</evidence>
<dbReference type="EMBL" id="JBHSTI010000005">
    <property type="protein sequence ID" value="MFC6236964.1"/>
    <property type="molecule type" value="Genomic_DNA"/>
</dbReference>
<organism evidence="1 2">
    <name type="scientific">Longivirga aurantiaca</name>
    <dbReference type="NCBI Taxonomy" id="1837743"/>
    <lineage>
        <taxon>Bacteria</taxon>
        <taxon>Bacillati</taxon>
        <taxon>Actinomycetota</taxon>
        <taxon>Actinomycetes</taxon>
        <taxon>Sporichthyales</taxon>
        <taxon>Sporichthyaceae</taxon>
        <taxon>Longivirga</taxon>
    </lineage>
</organism>
<protein>
    <recommendedName>
        <fullName evidence="3">Leucine-binding protein domain-containing protein</fullName>
    </recommendedName>
</protein>
<proteinExistence type="predicted"/>
<dbReference type="Gene3D" id="3.40.50.2300">
    <property type="match status" value="2"/>
</dbReference>
<gene>
    <name evidence="1" type="ORF">ACFQGU_03690</name>
</gene>